<protein>
    <submittedName>
        <fullName evidence="4">Cilia- and flagella-associated protein 54</fullName>
    </submittedName>
</protein>
<dbReference type="Proteomes" id="UP001259832">
    <property type="component" value="Unassembled WGS sequence"/>
</dbReference>
<dbReference type="Pfam" id="PF14858">
    <property type="entry name" value="CFAP54_N"/>
    <property type="match status" value="1"/>
</dbReference>
<dbReference type="PROSITE" id="PS50853">
    <property type="entry name" value="FN3"/>
    <property type="match status" value="1"/>
</dbReference>
<reference evidence="4" key="1">
    <citation type="submission" date="2023-08" db="EMBL/GenBank/DDBJ databases">
        <title>Reference Genome Resource for the Citrus Pathogen Phytophthora citrophthora.</title>
        <authorList>
            <person name="Moller H."/>
            <person name="Coetzee B."/>
            <person name="Rose L.J."/>
            <person name="Van Niekerk J.M."/>
        </authorList>
    </citation>
    <scope>NUCLEOTIDE SEQUENCE</scope>
    <source>
        <strain evidence="4">STE-U-9442</strain>
    </source>
</reference>
<dbReference type="Gene3D" id="2.60.40.10">
    <property type="entry name" value="Immunoglobulins"/>
    <property type="match status" value="1"/>
</dbReference>
<name>A0AAD9LDQ6_9STRA</name>
<dbReference type="EMBL" id="JASMQC010000031">
    <property type="protein sequence ID" value="KAK1931912.1"/>
    <property type="molecule type" value="Genomic_DNA"/>
</dbReference>
<dbReference type="CDD" id="cd00063">
    <property type="entry name" value="FN3"/>
    <property type="match status" value="1"/>
</dbReference>
<gene>
    <name evidence="4" type="ORF">P3T76_012412</name>
</gene>
<organism evidence="4 5">
    <name type="scientific">Phytophthora citrophthora</name>
    <dbReference type="NCBI Taxonomy" id="4793"/>
    <lineage>
        <taxon>Eukaryota</taxon>
        <taxon>Sar</taxon>
        <taxon>Stramenopiles</taxon>
        <taxon>Oomycota</taxon>
        <taxon>Peronosporomycetes</taxon>
        <taxon>Peronosporales</taxon>
        <taxon>Peronosporaceae</taxon>
        <taxon>Phytophthora</taxon>
    </lineage>
</organism>
<evidence type="ECO:0000256" key="2">
    <source>
        <dbReference type="SAM" id="MobiDB-lite"/>
    </source>
</evidence>
<feature type="region of interest" description="Disordered" evidence="2">
    <location>
        <begin position="1146"/>
        <end position="1174"/>
    </location>
</feature>
<feature type="coiled-coil region" evidence="1">
    <location>
        <begin position="753"/>
        <end position="784"/>
    </location>
</feature>
<dbReference type="GO" id="GO:0060271">
    <property type="term" value="P:cilium assembly"/>
    <property type="evidence" value="ECO:0007669"/>
    <property type="project" value="TreeGrafter"/>
</dbReference>
<keyword evidence="5" id="KW-1185">Reference proteome</keyword>
<dbReference type="SUPFAM" id="SSF49265">
    <property type="entry name" value="Fibronectin type III"/>
    <property type="match status" value="1"/>
</dbReference>
<dbReference type="InterPro" id="IPR003961">
    <property type="entry name" value="FN3_dom"/>
</dbReference>
<accession>A0AAD9LDQ6</accession>
<evidence type="ECO:0000313" key="4">
    <source>
        <dbReference type="EMBL" id="KAK1931912.1"/>
    </source>
</evidence>
<dbReference type="InterPro" id="IPR013783">
    <property type="entry name" value="Ig-like_fold"/>
</dbReference>
<keyword evidence="1" id="KW-0175">Coiled coil</keyword>
<feature type="domain" description="Fibronectin type-III" evidence="3">
    <location>
        <begin position="788"/>
        <end position="897"/>
    </location>
</feature>
<evidence type="ECO:0000313" key="5">
    <source>
        <dbReference type="Proteomes" id="UP001259832"/>
    </source>
</evidence>
<dbReference type="PANTHER" id="PTHR33487:SF1">
    <property type="entry name" value="CILIA- AND FLAGELLA-ASSOCIATED PROTEIN 54"/>
    <property type="match status" value="1"/>
</dbReference>
<evidence type="ECO:0000259" key="3">
    <source>
        <dbReference type="PROSITE" id="PS50853"/>
    </source>
</evidence>
<proteinExistence type="predicted"/>
<comment type="caution">
    <text evidence="4">The sequence shown here is derived from an EMBL/GenBank/DDBJ whole genome shotgun (WGS) entry which is preliminary data.</text>
</comment>
<dbReference type="InterPro" id="IPR027912">
    <property type="entry name" value="CFAP54"/>
</dbReference>
<keyword evidence="4" id="KW-0966">Cell projection</keyword>
<sequence>MSNTRVRITSESGDGAAVVSEQFTREFVSILQLTREKQAKQVTSDVASRLQVACFGDIAQKLVPIVDRLQASEQLSVLKKTELLLTFGDKFYDIEEFQAASMFFYEKVLILDELNVKTPVNSTQTVLERILTNTELPTHQRGRVEGQTYIQSLFGVAMCCFHNQKKTDGFVKYPGRLEKIIESLTFLRLGMELAVAMEHQYSGQFMWLALNGTILIYSIAKPLQTLGFSKEVVDYLKWSLLVTESSVTLATTKYILWRLQLGSVVCDCYEDLALKEPTKAERHLKSAENCAQYIQQIVQRLRKEEELDLPLPVDVQRALTQAETTSALLLSRVKKPTRSAIEIAFPSVQDQICAAIDALERDKKKTISILPSTSGVDERFDLFELVLEIVIPMLKLLEEEGTSVDSAVFPLSFHMVVIRHCLQFSKPRDEMILLLKSAQSRLSSDIILPTDVAMIKCLLELYESIYELQTSWLAGETLSEEEMPEYRERLPISGKTIPVSAILTRLSQAIQSCVFHGDGATSRSNSDLMTSIALQMYHELAIPMLKELDATEPLQFSKSFVRLTCELLLTIHFTFTAVKFDDLLLHGHISLRLATLLSVRGKARRGGQIVRQSIERINSRRDELVNISSHFHALGPATLLSKASFSCAIESSNLTNSRDVGVPGTGSQLGGLSQDLCCVQVDLLLLLYRLELQDATVIDTLPLTNSKEGVSLKNTVLSSTETKLDEECNHNGYAKVLLNTQCLTHPQKSVKERRKLADESIQLLKQMEIQEEKLRSQLQSQELKESVAPAAPVIISRSSSAITVKVVEFRPSLRKKQVQYYMVFAKSVGAGTAVSLNSNQLPGTATPLYPPHLSVTISSLLPNESYVFAVAAFDSKHEIIQSIGDTSEPVVALNPLPVLMCYGYLAKACDDCQLPIRATQTANYLYNAVISHCGRPSWMANPFYRQALKREIVAQYPIPTLNLCIQALLILTHEELGDLDREGKLVTCFDSDAQALTSIQTKALEDCRKITIAIEIACATDNQEAIRVLSFKGYRLLLPLLHLEGSCDGLTFAALVTFYQALHVIPSEYWDIDTRTICARVGFELFRIAQDTHKDIRRATVPLLTAQREQVHPEDEGLREVVALFQLLSNLPTSSPPPEAAVAAVASPRAPAKDKPQSKTPIATPRTTEETKVNHDGKLQSLNEILQSSEGDLGKIFRTLEHQSALDHRVVEYAAKVCGVLLAAGENGVARIDLFLSSFKMGGVISNYFRAIMNALGGSSLLPEKHAEEETKDNEISTSEAEADDVYLYRWCGELFFIQSVLLVRFLCERGLSTR</sequence>
<dbReference type="PANTHER" id="PTHR33487">
    <property type="entry name" value="CILIA- AND FLAGELLA-ASSOCIATED PROTEIN 54"/>
    <property type="match status" value="1"/>
</dbReference>
<keyword evidence="4" id="KW-0282">Flagellum</keyword>
<keyword evidence="4" id="KW-0969">Cilium</keyword>
<evidence type="ECO:0000256" key="1">
    <source>
        <dbReference type="SAM" id="Coils"/>
    </source>
</evidence>
<dbReference type="InterPro" id="IPR036116">
    <property type="entry name" value="FN3_sf"/>
</dbReference>